<comment type="catalytic activity">
    <reaction evidence="3">
        <text>N(6)-acetyl-L-lysyl-[protein] + NAD(+) + H2O = 2''-O-acetyl-ADP-D-ribose + nicotinamide + L-lysyl-[protein]</text>
        <dbReference type="Rhea" id="RHEA:43636"/>
        <dbReference type="Rhea" id="RHEA-COMP:9752"/>
        <dbReference type="Rhea" id="RHEA-COMP:10731"/>
        <dbReference type="ChEBI" id="CHEBI:15377"/>
        <dbReference type="ChEBI" id="CHEBI:17154"/>
        <dbReference type="ChEBI" id="CHEBI:29969"/>
        <dbReference type="ChEBI" id="CHEBI:57540"/>
        <dbReference type="ChEBI" id="CHEBI:61930"/>
        <dbReference type="ChEBI" id="CHEBI:83767"/>
        <dbReference type="EC" id="2.3.1.286"/>
    </reaction>
</comment>
<sequence>MESIVVLTGAGISAESGLATFRDADGLWQGYKIEEVCTPTAFKSDPAKVQSFYNQRRQELQNNIQPNAAHIALAEFARQYPGRFTLITQNVDNLHERAGSEKVLHMHGELLKVRCQRTFRVYHWTSPILPSTPCPCCNQTKTLRPHIVWFDEIPFYMLDINEALQQCDRFIAIGTSGQVQPAASFVEMAKSCNAQTVSLNYAPANGDFEQHIQGLASQIVPDYFGQLLSHAVSQKSHKQHLM</sequence>
<protein>
    <recommendedName>
        <fullName evidence="3">NAD-dependent protein deacylase</fullName>
        <ecNumber evidence="3">2.3.1.286</ecNumber>
    </recommendedName>
    <alternativeName>
        <fullName evidence="3">Regulatory protein SIR2 homolog</fullName>
    </alternativeName>
</protein>
<comment type="cofactor">
    <cofactor evidence="3">
        <name>Zn(2+)</name>
        <dbReference type="ChEBI" id="CHEBI:29105"/>
    </cofactor>
    <text evidence="3">Binds 1 zinc ion per subunit.</text>
</comment>
<feature type="binding site" evidence="3">
    <location>
        <begin position="9"/>
        <end position="28"/>
    </location>
    <ligand>
        <name>NAD(+)</name>
        <dbReference type="ChEBI" id="CHEBI:57540"/>
    </ligand>
</feature>
<dbReference type="AlphaFoldDB" id="A0AAN2BL25"/>
<dbReference type="EC" id="2.3.1.286" evidence="3"/>
<dbReference type="PROSITE" id="PS50305">
    <property type="entry name" value="SIRTUIN"/>
    <property type="match status" value="1"/>
</dbReference>
<feature type="binding site" evidence="3">
    <location>
        <begin position="200"/>
        <end position="202"/>
    </location>
    <ligand>
        <name>NAD(+)</name>
        <dbReference type="ChEBI" id="CHEBI:57540"/>
    </ligand>
</feature>
<dbReference type="EMBL" id="AP023086">
    <property type="protein sequence ID" value="BCD98582.1"/>
    <property type="molecule type" value="Genomic_DNA"/>
</dbReference>
<dbReference type="GO" id="GO:0070403">
    <property type="term" value="F:NAD+ binding"/>
    <property type="evidence" value="ECO:0007669"/>
    <property type="project" value="UniProtKB-UniRule"/>
</dbReference>
<evidence type="ECO:0000313" key="7">
    <source>
        <dbReference type="Proteomes" id="UP001320119"/>
    </source>
</evidence>
<dbReference type="KEGG" id="marq:MARGE09_P2783"/>
<evidence type="ECO:0000256" key="2">
    <source>
        <dbReference type="ARBA" id="ARBA00023027"/>
    </source>
</evidence>
<comment type="caution">
    <text evidence="3 4">Lacks conserved residue(s) required for the propagation of feature annotation.</text>
</comment>
<feature type="binding site" evidence="3">
    <location>
        <position position="56"/>
    </location>
    <ligand>
        <name>substrate</name>
    </ligand>
</feature>
<dbReference type="InterPro" id="IPR029035">
    <property type="entry name" value="DHS-like_NAD/FAD-binding_dom"/>
</dbReference>
<dbReference type="GO" id="GO:0036054">
    <property type="term" value="F:protein-malonyllysine demalonylase activity"/>
    <property type="evidence" value="ECO:0007669"/>
    <property type="project" value="InterPro"/>
</dbReference>
<dbReference type="Gene3D" id="3.40.50.1220">
    <property type="entry name" value="TPP-binding domain"/>
    <property type="match status" value="1"/>
</dbReference>
<feature type="binding site" evidence="3">
    <location>
        <position position="216"/>
    </location>
    <ligand>
        <name>NAD(+)</name>
        <dbReference type="ChEBI" id="CHEBI:57540"/>
    </ligand>
</feature>
<keyword evidence="1" id="KW-0808">Transferase</keyword>
<keyword evidence="7" id="KW-1185">Reference proteome</keyword>
<dbReference type="PANTHER" id="PTHR11085">
    <property type="entry name" value="NAD-DEPENDENT PROTEIN DEACYLASE SIRTUIN-5, MITOCHONDRIAL-RELATED"/>
    <property type="match status" value="1"/>
</dbReference>
<comment type="domain">
    <text evidence="3">2 residues (Tyr-53 and Arg-56) present in a large hydrophobic pocket are probably involved in substrate specificity. They are important for desuccinylation activity, but dispensable for deacetylation activity.</text>
</comment>
<feature type="binding site" evidence="3">
    <location>
        <position position="53"/>
    </location>
    <ligand>
        <name>substrate</name>
    </ligand>
</feature>
<dbReference type="CDD" id="cd01412">
    <property type="entry name" value="SIRT5_Af1_CobB"/>
    <property type="match status" value="1"/>
</dbReference>
<proteinExistence type="inferred from homology"/>
<keyword evidence="3" id="KW-0479">Metal-binding</keyword>
<evidence type="ECO:0000256" key="3">
    <source>
        <dbReference type="HAMAP-Rule" id="MF_01121"/>
    </source>
</evidence>
<keyword evidence="2 3" id="KW-0520">NAD</keyword>
<organism evidence="6 7">
    <name type="scientific">Marinagarivorans cellulosilyticus</name>
    <dbReference type="NCBI Taxonomy" id="2721545"/>
    <lineage>
        <taxon>Bacteria</taxon>
        <taxon>Pseudomonadati</taxon>
        <taxon>Pseudomonadota</taxon>
        <taxon>Gammaproteobacteria</taxon>
        <taxon>Cellvibrionales</taxon>
        <taxon>Cellvibrionaceae</taxon>
        <taxon>Marinagarivorans</taxon>
    </lineage>
</organism>
<feature type="domain" description="Deacetylase sirtuin-type" evidence="5">
    <location>
        <begin position="1"/>
        <end position="242"/>
    </location>
</feature>
<name>A0AAN2BL25_9GAMM</name>
<reference evidence="6 7" key="1">
    <citation type="journal article" date="2022" name="IScience">
        <title>An ultrasensitive nanofiber-based assay for enzymatic hydrolysis and deep-sea microbial degradation of cellulose.</title>
        <authorList>
            <person name="Tsudome M."/>
            <person name="Tachioka M."/>
            <person name="Miyazaki M."/>
            <person name="Uchimura K."/>
            <person name="Tsuda M."/>
            <person name="Takaki Y."/>
            <person name="Deguchi S."/>
        </authorList>
    </citation>
    <scope>NUCLEOTIDE SEQUENCE [LARGE SCALE GENOMIC DNA]</scope>
    <source>
        <strain evidence="6 7">GE09</strain>
    </source>
</reference>
<comment type="similarity">
    <text evidence="3">Belongs to the sirtuin family. Class III subfamily.</text>
</comment>
<dbReference type="GO" id="GO:0036055">
    <property type="term" value="F:protein-succinyllysine desuccinylase activity"/>
    <property type="evidence" value="ECO:0007669"/>
    <property type="project" value="UniProtKB-UniRule"/>
</dbReference>
<evidence type="ECO:0000256" key="1">
    <source>
        <dbReference type="ARBA" id="ARBA00022679"/>
    </source>
</evidence>
<evidence type="ECO:0000313" key="6">
    <source>
        <dbReference type="EMBL" id="BCD98582.1"/>
    </source>
</evidence>
<feature type="active site" description="Proton acceptor" evidence="3">
    <location>
        <position position="107"/>
    </location>
</feature>
<gene>
    <name evidence="3" type="primary">cobB</name>
    <name evidence="6" type="ORF">MARGE09_P2783</name>
</gene>
<dbReference type="InterPro" id="IPR003000">
    <property type="entry name" value="Sirtuin"/>
</dbReference>
<dbReference type="Proteomes" id="UP001320119">
    <property type="component" value="Chromosome"/>
</dbReference>
<dbReference type="GO" id="GO:0017136">
    <property type="term" value="F:histone deacetylase activity, NAD-dependent"/>
    <property type="evidence" value="ECO:0007669"/>
    <property type="project" value="TreeGrafter"/>
</dbReference>
<keyword evidence="3" id="KW-0862">Zinc</keyword>
<feature type="binding site" evidence="3">
    <location>
        <position position="134"/>
    </location>
    <ligand>
        <name>Zn(2+)</name>
        <dbReference type="ChEBI" id="CHEBI:29105"/>
    </ligand>
</feature>
<dbReference type="HAMAP" id="MF_01121">
    <property type="entry name" value="Sirtuin_ClassIII"/>
    <property type="match status" value="1"/>
</dbReference>
<evidence type="ECO:0000259" key="5">
    <source>
        <dbReference type="PROSITE" id="PS50305"/>
    </source>
</evidence>
<comment type="catalytic activity">
    <reaction evidence="3">
        <text>N(6)-succinyl-L-lysyl-[protein] + NAD(+) + H2O = 2''-O-succinyl-ADP-D-ribose + nicotinamide + L-lysyl-[protein]</text>
        <dbReference type="Rhea" id="RHEA:47668"/>
        <dbReference type="Rhea" id="RHEA-COMP:9752"/>
        <dbReference type="Rhea" id="RHEA-COMP:11877"/>
        <dbReference type="ChEBI" id="CHEBI:15377"/>
        <dbReference type="ChEBI" id="CHEBI:17154"/>
        <dbReference type="ChEBI" id="CHEBI:29969"/>
        <dbReference type="ChEBI" id="CHEBI:57540"/>
        <dbReference type="ChEBI" id="CHEBI:87830"/>
        <dbReference type="ChEBI" id="CHEBI:87832"/>
    </reaction>
</comment>
<feature type="binding site" evidence="3">
    <location>
        <position position="115"/>
    </location>
    <ligand>
        <name>Zn(2+)</name>
        <dbReference type="ChEBI" id="CHEBI:29105"/>
    </ligand>
</feature>
<dbReference type="GO" id="GO:0008270">
    <property type="term" value="F:zinc ion binding"/>
    <property type="evidence" value="ECO:0007669"/>
    <property type="project" value="UniProtKB-UniRule"/>
</dbReference>
<dbReference type="InterPro" id="IPR026591">
    <property type="entry name" value="Sirtuin_cat_small_dom_sf"/>
</dbReference>
<keyword evidence="3" id="KW-0963">Cytoplasm</keyword>
<dbReference type="PANTHER" id="PTHR11085:SF4">
    <property type="entry name" value="NAD-DEPENDENT PROTEIN DEACYLASE"/>
    <property type="match status" value="1"/>
</dbReference>
<dbReference type="SUPFAM" id="SSF52467">
    <property type="entry name" value="DHS-like NAD/FAD-binding domain"/>
    <property type="match status" value="1"/>
</dbReference>
<dbReference type="InterPro" id="IPR026590">
    <property type="entry name" value="Ssirtuin_cat_dom"/>
</dbReference>
<dbReference type="InterPro" id="IPR050134">
    <property type="entry name" value="NAD-dep_sirtuin_deacylases"/>
</dbReference>
<dbReference type="RefSeq" id="WP_236983049.1">
    <property type="nucleotide sequence ID" value="NZ_AP023086.1"/>
</dbReference>
<evidence type="ECO:0000256" key="4">
    <source>
        <dbReference type="PROSITE-ProRule" id="PRU00236"/>
    </source>
</evidence>
<dbReference type="GO" id="GO:0005737">
    <property type="term" value="C:cytoplasm"/>
    <property type="evidence" value="ECO:0007669"/>
    <property type="project" value="UniProtKB-SubCell"/>
</dbReference>
<feature type="binding site" evidence="3">
    <location>
        <begin position="89"/>
        <end position="92"/>
    </location>
    <ligand>
        <name>NAD(+)</name>
        <dbReference type="ChEBI" id="CHEBI:57540"/>
    </ligand>
</feature>
<dbReference type="Gene3D" id="3.30.1600.10">
    <property type="entry name" value="SIR2/SIRT2 'Small Domain"/>
    <property type="match status" value="1"/>
</dbReference>
<accession>A0AAN2BL25</accession>
<dbReference type="InterPro" id="IPR027546">
    <property type="entry name" value="Sirtuin_class_III"/>
</dbReference>
<comment type="subcellular location">
    <subcellularLocation>
        <location evidence="3">Cytoplasm</location>
    </subcellularLocation>
</comment>
<feature type="binding site" evidence="3">
    <location>
        <begin position="174"/>
        <end position="176"/>
    </location>
    <ligand>
        <name>NAD(+)</name>
        <dbReference type="ChEBI" id="CHEBI:57540"/>
    </ligand>
</feature>
<comment type="function">
    <text evidence="3">NAD-dependent lysine deacetylase and desuccinylase that specifically removes acetyl and succinyl groups on target proteins. Modulates the activities of several proteins which are inactive in their acylated form.</text>
</comment>
<dbReference type="Pfam" id="PF02146">
    <property type="entry name" value="SIR2"/>
    <property type="match status" value="1"/>
</dbReference>